<sequence length="88" mass="10624">LIQECFFIKRNVHSRRKEAILIVLFSKWLLFIYCKIWVCAILLIKFYFNATPSIRVPEKSSFTKEKESFVFNKTHNIYSVTKKELMEK</sequence>
<proteinExistence type="predicted"/>
<evidence type="ECO:0000313" key="3">
    <source>
        <dbReference type="Proteomes" id="UP000221020"/>
    </source>
</evidence>
<keyword evidence="1" id="KW-1133">Transmembrane helix</keyword>
<reference evidence="2 3" key="1">
    <citation type="submission" date="2017-09" db="EMBL/GenBank/DDBJ databases">
        <title>Large-scale bioinformatics analysis of Bacillus genomes uncovers conserved roles of natural products in bacterial physiology.</title>
        <authorList>
            <consortium name="Agbiome Team Llc"/>
            <person name="Bleich R.M."/>
            <person name="Grubbs K.J."/>
            <person name="Santa Maria K.C."/>
            <person name="Allen S.E."/>
            <person name="Farag S."/>
            <person name="Shank E.A."/>
            <person name="Bowers A."/>
        </authorList>
    </citation>
    <scope>NUCLEOTIDE SEQUENCE [LARGE SCALE GENOMIC DNA]</scope>
    <source>
        <strain evidence="2 3">AFS092012</strain>
    </source>
</reference>
<evidence type="ECO:0000313" key="2">
    <source>
        <dbReference type="EMBL" id="PED80087.1"/>
    </source>
</evidence>
<feature type="transmembrane region" description="Helical" evidence="1">
    <location>
        <begin position="20"/>
        <end position="48"/>
    </location>
</feature>
<evidence type="ECO:0000256" key="1">
    <source>
        <dbReference type="SAM" id="Phobius"/>
    </source>
</evidence>
<dbReference type="EMBL" id="NVOR01000137">
    <property type="protein sequence ID" value="PED80087.1"/>
    <property type="molecule type" value="Genomic_DNA"/>
</dbReference>
<gene>
    <name evidence="2" type="ORF">CON65_24610</name>
</gene>
<organism evidence="2 3">
    <name type="scientific">Bacillus pseudomycoides</name>
    <dbReference type="NCBI Taxonomy" id="64104"/>
    <lineage>
        <taxon>Bacteria</taxon>
        <taxon>Bacillati</taxon>
        <taxon>Bacillota</taxon>
        <taxon>Bacilli</taxon>
        <taxon>Bacillales</taxon>
        <taxon>Bacillaceae</taxon>
        <taxon>Bacillus</taxon>
        <taxon>Bacillus cereus group</taxon>
    </lineage>
</organism>
<dbReference type="Proteomes" id="UP000221020">
    <property type="component" value="Unassembled WGS sequence"/>
</dbReference>
<protein>
    <submittedName>
        <fullName evidence="2">Uncharacterized protein</fullName>
    </submittedName>
</protein>
<accession>A0AA91V7P2</accession>
<keyword evidence="1" id="KW-0472">Membrane</keyword>
<comment type="caution">
    <text evidence="2">The sequence shown here is derived from an EMBL/GenBank/DDBJ whole genome shotgun (WGS) entry which is preliminary data.</text>
</comment>
<keyword evidence="1" id="KW-0812">Transmembrane</keyword>
<dbReference type="AlphaFoldDB" id="A0AA91V7P2"/>
<feature type="non-terminal residue" evidence="2">
    <location>
        <position position="1"/>
    </location>
</feature>
<name>A0AA91V7P2_9BACI</name>